<evidence type="ECO:0000313" key="1">
    <source>
        <dbReference type="EMBL" id="AHB99562.1"/>
    </source>
</evidence>
<dbReference type="eggNOG" id="COG2274">
    <property type="taxonomic scope" value="Bacteria"/>
</dbReference>
<dbReference type="InterPro" id="IPR027417">
    <property type="entry name" value="P-loop_NTPase"/>
</dbReference>
<dbReference type="RefSeq" id="WP_011884125.1">
    <property type="nucleotide sequence ID" value="NC_023030.2"/>
</dbReference>
<proteinExistence type="predicted"/>
<protein>
    <submittedName>
        <fullName evidence="1">Uncharacterized protein</fullName>
    </submittedName>
</protein>
<dbReference type="HOGENOM" id="CLU_490761_0_0_14"/>
<organism evidence="1 2">
    <name type="scientific">Mycoplasmoides gallisepticum S6</name>
    <dbReference type="NCBI Taxonomy" id="1006581"/>
    <lineage>
        <taxon>Bacteria</taxon>
        <taxon>Bacillati</taxon>
        <taxon>Mycoplasmatota</taxon>
        <taxon>Mycoplasmoidales</taxon>
        <taxon>Mycoplasmoidaceae</taxon>
        <taxon>Mycoplasmoides</taxon>
    </lineage>
</organism>
<reference evidence="1 2" key="1">
    <citation type="journal article" date="2011" name="PLoS ONE">
        <title>Core proteome of the minimal cell: comparative proteomics of three mollicute species.</title>
        <authorList>
            <person name="Fisunov G.Y."/>
            <person name="Alexeev D.G."/>
            <person name="Bazaleev N.A."/>
            <person name="Ladygina V.G."/>
            <person name="Galyamina M.A."/>
            <person name="Kondratov I.G."/>
            <person name="Zhukova N.A."/>
            <person name="Serebryakova M.V."/>
            <person name="Demina I.A."/>
            <person name="Govorun V.M."/>
        </authorList>
    </citation>
    <scope>NUCLEOTIDE SEQUENCE [LARGE SCALE GENOMIC DNA]</scope>
    <source>
        <strain evidence="1 2">S6</strain>
    </source>
</reference>
<name>A0A0F6CKE0_MYCGL</name>
<dbReference type="SUPFAM" id="SSF52540">
    <property type="entry name" value="P-loop containing nucleoside triphosphate hydrolases"/>
    <property type="match status" value="1"/>
</dbReference>
<sequence length="563" mass="65641">MINNEKKYIKELVLSNSSSEHILQFLPGVNVIIGTKGGGKSTLLKILYGLHANYSNYDSDIGQIAKTFGFNVDKLVYSNGDIKRWRDKRTKYPKDEQRNDIIIQDDKIKKELDTAATFKKEKNRFLEKSCKMVAKDLSIFFDGYFKTFHELNQLLKNLNELNIHDLFQLKNDRNKRLLEQIQKLLVNSLNRTQEKNNKWVIKVHTDLYSILRHYLNKVIEHKPRSGEIELISNQDYEKIIETVLSLLKLHTRSIFDKSLDNIKYDAVTNTIKDYEQYLKDSQETDRRIGSFSSALEEKFKSIARVLANNFAYFDNFLDQKFSKIPIKNKAKSENDPDIQFEIDLEYDLGETSEEDPPLYKIFSKCLYKPSVFTDKVKWLNNFLQKGGFKDNKYDLDDDEILLQNLEKYFEENLQNKITVLLDGKDYEKLSLGTRSSYGVSRVIKNCQSSILFLDQPEDNIDSYTIAKTLIPAIKENDKIGQVFIITHNSNTGILTDPQTTTVCSFRTNDIQNSYRQSNLTDKLEIIEDEVVNENASAHYLEGGIQALEERHSILVNKKRRWWK</sequence>
<gene>
    <name evidence="1" type="ORF">GCW_01545</name>
</gene>
<dbReference type="Gene3D" id="3.40.50.300">
    <property type="entry name" value="P-loop containing nucleotide triphosphate hydrolases"/>
    <property type="match status" value="1"/>
</dbReference>
<dbReference type="EMBL" id="CP006916">
    <property type="protein sequence ID" value="AHB99562.1"/>
    <property type="molecule type" value="Genomic_DNA"/>
</dbReference>
<accession>A0A0F6CKE0</accession>
<dbReference type="KEGG" id="mgz:GCW_01545"/>
<dbReference type="Proteomes" id="UP000018735">
    <property type="component" value="Chromosome"/>
</dbReference>
<evidence type="ECO:0000313" key="2">
    <source>
        <dbReference type="Proteomes" id="UP000018735"/>
    </source>
</evidence>
<dbReference type="AlphaFoldDB" id="A0A0F6CKE0"/>